<dbReference type="SMART" id="SM00182">
    <property type="entry name" value="CULLIN"/>
    <property type="match status" value="1"/>
</dbReference>
<dbReference type="InterPro" id="IPR001373">
    <property type="entry name" value="Cullin_N"/>
</dbReference>
<dbReference type="InterPro" id="IPR059120">
    <property type="entry name" value="Cullin-like_AB"/>
</dbReference>
<evidence type="ECO:0000259" key="6">
    <source>
        <dbReference type="PROSITE" id="PS50069"/>
    </source>
</evidence>
<feature type="domain" description="Cullin family profile" evidence="6">
    <location>
        <begin position="407"/>
        <end position="640"/>
    </location>
</feature>
<dbReference type="InterPro" id="IPR016158">
    <property type="entry name" value="Cullin_homology"/>
</dbReference>
<dbReference type="InterPro" id="IPR016157">
    <property type="entry name" value="Cullin_CS"/>
</dbReference>
<protein>
    <recommendedName>
        <fullName evidence="6">Cullin family profile domain-containing protein</fullName>
    </recommendedName>
</protein>
<evidence type="ECO:0000256" key="4">
    <source>
        <dbReference type="PROSITE-ProRule" id="PRU00330"/>
    </source>
</evidence>
<reference evidence="8" key="1">
    <citation type="journal article" date="2023" name="Commun. Biol.">
        <title>Genome analysis of Parmales, the sister group of diatoms, reveals the evolutionary specialization of diatoms from phago-mixotrophs to photoautotrophs.</title>
        <authorList>
            <person name="Ban H."/>
            <person name="Sato S."/>
            <person name="Yoshikawa S."/>
            <person name="Yamada K."/>
            <person name="Nakamura Y."/>
            <person name="Ichinomiya M."/>
            <person name="Sato N."/>
            <person name="Blanc-Mathieu R."/>
            <person name="Endo H."/>
            <person name="Kuwata A."/>
            <person name="Ogata H."/>
        </authorList>
    </citation>
    <scope>NUCLEOTIDE SEQUENCE [LARGE SCALE GENOMIC DNA]</scope>
    <source>
        <strain evidence="8">NIES 3700</strain>
    </source>
</reference>
<evidence type="ECO:0000256" key="3">
    <source>
        <dbReference type="ARBA" id="ARBA00022843"/>
    </source>
</evidence>
<evidence type="ECO:0000313" key="7">
    <source>
        <dbReference type="EMBL" id="GMH99787.1"/>
    </source>
</evidence>
<name>A0A9W7C5T7_9STRA</name>
<dbReference type="PANTHER" id="PTHR11932">
    <property type="entry name" value="CULLIN"/>
    <property type="match status" value="1"/>
</dbReference>
<dbReference type="PROSITE" id="PS01256">
    <property type="entry name" value="CULLIN_1"/>
    <property type="match status" value="1"/>
</dbReference>
<evidence type="ECO:0000313" key="8">
    <source>
        <dbReference type="Proteomes" id="UP001165122"/>
    </source>
</evidence>
<gene>
    <name evidence="7" type="ORF">TrLO_g9601</name>
</gene>
<dbReference type="AlphaFoldDB" id="A0A9W7C5T7"/>
<dbReference type="Pfam" id="PF10557">
    <property type="entry name" value="Cullin_Nedd8"/>
    <property type="match status" value="1"/>
</dbReference>
<dbReference type="InterPro" id="IPR019559">
    <property type="entry name" value="Cullin_neddylation_domain"/>
</dbReference>
<dbReference type="GO" id="GO:0006511">
    <property type="term" value="P:ubiquitin-dependent protein catabolic process"/>
    <property type="evidence" value="ECO:0007669"/>
    <property type="project" value="InterPro"/>
</dbReference>
<dbReference type="GO" id="GO:0031625">
    <property type="term" value="F:ubiquitin protein ligase binding"/>
    <property type="evidence" value="ECO:0007669"/>
    <property type="project" value="InterPro"/>
</dbReference>
<comment type="similarity">
    <text evidence="1 4 5">Belongs to the cullin family.</text>
</comment>
<dbReference type="FunFam" id="1.10.10.10:FF:000014">
    <property type="entry name" value="Cullin 1"/>
    <property type="match status" value="1"/>
</dbReference>
<comment type="caution">
    <text evidence="7">The sequence shown here is derived from an EMBL/GenBank/DDBJ whole genome shotgun (WGS) entry which is preliminary data.</text>
</comment>
<dbReference type="Pfam" id="PF26557">
    <property type="entry name" value="Cullin_AB"/>
    <property type="match status" value="1"/>
</dbReference>
<accession>A0A9W7C5T7</accession>
<keyword evidence="8" id="KW-1185">Reference proteome</keyword>
<dbReference type="FunFam" id="1.20.1310.10:FF:000001">
    <property type="entry name" value="Cullin 3"/>
    <property type="match status" value="1"/>
</dbReference>
<evidence type="ECO:0000256" key="1">
    <source>
        <dbReference type="ARBA" id="ARBA00006019"/>
    </source>
</evidence>
<sequence>MSANPVVIEFNDGWDAQIKTKALDVLEKHLNEGIDKIKGRLFEHKTYSDIYTVCYNMCTQRTPYNHSEKLYEKHSETISMYLQKHVLPALKGKQDVFLLKELQTRWQHHTIMNKWMREFFMYLDRYFVKHHNLKPLSTAGLTHFKTLVYDECKTEVADAMLIIVDTEREGNTIDRTLMKQIVSVFETMGLGGTGEADANGGHAKDALGAYNSDLEEPLLVSTRNFYGRRREEWIAVDSTPDYLVKAEKALNQEKERVGAYFNLSSESKVLKVCEEELLENCQTTLLEKEGSGCKVLLSNDKTEDLERMFKLFNRLDNGLVPMAAIVKEFIESVGMSHISTREAKIKAAEAEGKKEKNDDPDFVKALLATHAKYVDLIKAHLSNHPLFQQALKDAFATIMNNDVGSTTNAELISTYCDRLLKAGGEKLSEAEIEHYLDSIVELFTYLRDKDYFGEVFRNQLAKRLLNQKSASDDLEKSMISKLKAQVGSQFTSKMEGMMNDLTTADEHDKLFKDFQKLPSETDKCPLDTSVQVLTTGNWPSYKKPELLLPKAMQPAVDQFERYFKGTNEQRRITWMFSLGTVKVKATFFGKEKKSYDLELATLQGAALLAFEDGEELTFEELSQKLDLKTEVLKPVMHSLCCGKFKVIAKNPANNKVKETDKFSPNAKFKNNNKRVKIPMASLDSNVNTKKVEEDRSVNIDASLVRIMKSRKTLGHQALVAEVLEQMVLFKPDARAIKKRIESLLEREYLERSENGNNVYNYLA</sequence>
<dbReference type="InterPro" id="IPR036317">
    <property type="entry name" value="Cullin_homology_sf"/>
</dbReference>
<proteinExistence type="inferred from homology"/>
<dbReference type="Gene3D" id="1.20.1310.10">
    <property type="entry name" value="Cullin Repeats"/>
    <property type="match status" value="4"/>
</dbReference>
<dbReference type="Proteomes" id="UP001165122">
    <property type="component" value="Unassembled WGS sequence"/>
</dbReference>
<dbReference type="Pfam" id="PF00888">
    <property type="entry name" value="Cullin"/>
    <property type="match status" value="1"/>
</dbReference>
<dbReference type="GO" id="GO:0031461">
    <property type="term" value="C:cullin-RING ubiquitin ligase complex"/>
    <property type="evidence" value="ECO:0007669"/>
    <property type="project" value="InterPro"/>
</dbReference>
<dbReference type="SUPFAM" id="SSF46785">
    <property type="entry name" value="Winged helix' DNA-binding domain"/>
    <property type="match status" value="1"/>
</dbReference>
<dbReference type="InterPro" id="IPR036388">
    <property type="entry name" value="WH-like_DNA-bd_sf"/>
</dbReference>
<dbReference type="InterPro" id="IPR016159">
    <property type="entry name" value="Cullin_repeat-like_dom_sf"/>
</dbReference>
<dbReference type="InterPro" id="IPR045093">
    <property type="entry name" value="Cullin"/>
</dbReference>
<dbReference type="OrthoDB" id="27073at2759"/>
<dbReference type="FunFam" id="1.20.1310.10:FF:000002">
    <property type="entry name" value="cullin-3 isoform X1"/>
    <property type="match status" value="1"/>
</dbReference>
<dbReference type="Gene3D" id="1.10.10.10">
    <property type="entry name" value="Winged helix-like DNA-binding domain superfamily/Winged helix DNA-binding domain"/>
    <property type="match status" value="1"/>
</dbReference>
<dbReference type="PROSITE" id="PS50069">
    <property type="entry name" value="CULLIN_2"/>
    <property type="match status" value="1"/>
</dbReference>
<organism evidence="7 8">
    <name type="scientific">Triparma laevis f. longispina</name>
    <dbReference type="NCBI Taxonomy" id="1714387"/>
    <lineage>
        <taxon>Eukaryota</taxon>
        <taxon>Sar</taxon>
        <taxon>Stramenopiles</taxon>
        <taxon>Ochrophyta</taxon>
        <taxon>Bolidophyceae</taxon>
        <taxon>Parmales</taxon>
        <taxon>Triparmaceae</taxon>
        <taxon>Triparma</taxon>
    </lineage>
</organism>
<evidence type="ECO:0000256" key="5">
    <source>
        <dbReference type="RuleBase" id="RU003829"/>
    </source>
</evidence>
<dbReference type="InterPro" id="IPR036390">
    <property type="entry name" value="WH_DNA-bd_sf"/>
</dbReference>
<evidence type="ECO:0000256" key="2">
    <source>
        <dbReference type="ARBA" id="ARBA00022499"/>
    </source>
</evidence>
<dbReference type="SUPFAM" id="SSF74788">
    <property type="entry name" value="Cullin repeat-like"/>
    <property type="match status" value="1"/>
</dbReference>
<dbReference type="SMART" id="SM00884">
    <property type="entry name" value="Cullin_Nedd8"/>
    <property type="match status" value="1"/>
</dbReference>
<keyword evidence="3" id="KW-0832">Ubl conjugation</keyword>
<dbReference type="SUPFAM" id="SSF75632">
    <property type="entry name" value="Cullin homology domain"/>
    <property type="match status" value="1"/>
</dbReference>
<dbReference type="EMBL" id="BRXW01000015">
    <property type="protein sequence ID" value="GMH99787.1"/>
    <property type="molecule type" value="Genomic_DNA"/>
</dbReference>
<keyword evidence="2" id="KW-1017">Isopeptide bond</keyword>
<dbReference type="Gene3D" id="3.30.230.130">
    <property type="entry name" value="Cullin, Chain C, Domain 2"/>
    <property type="match status" value="1"/>
</dbReference>